<dbReference type="InterPro" id="IPR045052">
    <property type="entry name" value="Copine"/>
</dbReference>
<dbReference type="GO" id="GO:0071277">
    <property type="term" value="P:cellular response to calcium ion"/>
    <property type="evidence" value="ECO:0007669"/>
    <property type="project" value="TreeGrafter"/>
</dbReference>
<evidence type="ECO:0000256" key="14">
    <source>
        <dbReference type="ARBA" id="ARBA00023242"/>
    </source>
</evidence>
<evidence type="ECO:0000259" key="19">
    <source>
        <dbReference type="PROSITE" id="PS50004"/>
    </source>
</evidence>
<organism evidence="20 21">
    <name type="scientific">Owenia fusiformis</name>
    <name type="common">Polychaete worm</name>
    <dbReference type="NCBI Taxonomy" id="6347"/>
    <lineage>
        <taxon>Eukaryota</taxon>
        <taxon>Metazoa</taxon>
        <taxon>Spiralia</taxon>
        <taxon>Lophotrochozoa</taxon>
        <taxon>Annelida</taxon>
        <taxon>Polychaeta</taxon>
        <taxon>Sedentaria</taxon>
        <taxon>Canalipalpata</taxon>
        <taxon>Sabellida</taxon>
        <taxon>Oweniida</taxon>
        <taxon>Oweniidae</taxon>
        <taxon>Owenia</taxon>
    </lineage>
</organism>
<comment type="function">
    <text evidence="15">Calcium-dependent phospholipid-binding protein that plays a role in ERBB2-mediated tumor cell migration in response to growth factor heregulin stimulation.</text>
</comment>
<evidence type="ECO:0000256" key="3">
    <source>
        <dbReference type="ARBA" id="ARBA00004246"/>
    </source>
</evidence>
<evidence type="ECO:0000256" key="2">
    <source>
        <dbReference type="ARBA" id="ARBA00004236"/>
    </source>
</evidence>
<dbReference type="SUPFAM" id="SSF53300">
    <property type="entry name" value="vWA-like"/>
    <property type="match status" value="1"/>
</dbReference>
<dbReference type="InterPro" id="IPR010734">
    <property type="entry name" value="Copine_C"/>
</dbReference>
<dbReference type="PANTHER" id="PTHR10857">
    <property type="entry name" value="COPINE"/>
    <property type="match status" value="1"/>
</dbReference>
<evidence type="ECO:0000256" key="13">
    <source>
        <dbReference type="ARBA" id="ARBA00023136"/>
    </source>
</evidence>
<dbReference type="GO" id="GO:0005925">
    <property type="term" value="C:focal adhesion"/>
    <property type="evidence" value="ECO:0007669"/>
    <property type="project" value="UniProtKB-SubCell"/>
</dbReference>
<dbReference type="CDD" id="cd04048">
    <property type="entry name" value="C2A_Copine"/>
    <property type="match status" value="1"/>
</dbReference>
<evidence type="ECO:0000313" key="20">
    <source>
        <dbReference type="EMBL" id="CAH1780422.1"/>
    </source>
</evidence>
<keyword evidence="7" id="KW-0963">Cytoplasm</keyword>
<keyword evidence="12" id="KW-0965">Cell junction</keyword>
<dbReference type="CDD" id="cd04047">
    <property type="entry name" value="C2B_Copine"/>
    <property type="match status" value="1"/>
</dbReference>
<keyword evidence="13" id="KW-0472">Membrane</keyword>
<evidence type="ECO:0000256" key="9">
    <source>
        <dbReference type="ARBA" id="ARBA00022723"/>
    </source>
</evidence>
<dbReference type="SMART" id="SM00327">
    <property type="entry name" value="VWA"/>
    <property type="match status" value="1"/>
</dbReference>
<dbReference type="OrthoDB" id="5855668at2759"/>
<evidence type="ECO:0000256" key="5">
    <source>
        <dbReference type="ARBA" id="ARBA00009048"/>
    </source>
</evidence>
<dbReference type="SMART" id="SM00239">
    <property type="entry name" value="C2"/>
    <property type="match status" value="2"/>
</dbReference>
<name>A0A8J1UT42_OWEFU</name>
<dbReference type="InterPro" id="IPR002035">
    <property type="entry name" value="VWF_A"/>
</dbReference>
<evidence type="ECO:0000256" key="4">
    <source>
        <dbReference type="ARBA" id="ARBA00004496"/>
    </source>
</evidence>
<dbReference type="InterPro" id="IPR035892">
    <property type="entry name" value="C2_domain_sf"/>
</dbReference>
<dbReference type="Proteomes" id="UP000749559">
    <property type="component" value="Unassembled WGS sequence"/>
</dbReference>
<dbReference type="InterPro" id="IPR037768">
    <property type="entry name" value="C2B_Copine"/>
</dbReference>
<dbReference type="FunFam" id="2.60.40.150:FF:000099">
    <property type="entry name" value="Copine 3"/>
    <property type="match status" value="1"/>
</dbReference>
<sequence length="531" mass="59317">MAVPAGTNQCLSRVEIRISCSHLVGKDVLSKSDPCAVVMMETKGKYHEIGRTEQIKNCHDPEFTKTFEVDYFFEEVQKLRIAVYDIDNQTSRLDDDDFLGQLDCTLGQVVSNSPFTRPLQVKQKSDKKSTITIFAEEIQGSNDVVQLSFRAEKLDKKDFLSKSDPYLEFCREAANGKWVVVHRTEVVDNNLNPQWKPFELPIRTLCGGHYDKVIKVICYDYDDDGSHDLIGEFSTKLSEMIDCPKSWDCINPKKKAKKKSYKNSGVVHCTSCKVVKVHSFLDYIFGGLQINITFGIDFTASNGNPATPQSLHYINPYEPNEYMKAIQAVGNVIQDYDSDKMFPCLGFGARVPPKMEVSHEFACNFNLSNPFCAGIQGVVQTYTACISQVQLYGPTNASPVIYHVAQFAAAAQKEPGAKSYCVLLLITDGVITDMNETRQAIVYASHLPMSLIIVGVGNADFTDMNVLDGDNGVLRGPSGDPVKRDIVQFVPFRDFRNASPAELARHVLAEVPQQVVKYFKMHGIPPNVRPQ</sequence>
<dbReference type="Gene3D" id="2.60.40.150">
    <property type="entry name" value="C2 domain"/>
    <property type="match status" value="2"/>
</dbReference>
<dbReference type="GO" id="GO:0005737">
    <property type="term" value="C:cytoplasm"/>
    <property type="evidence" value="ECO:0007669"/>
    <property type="project" value="UniProtKB-SubCell"/>
</dbReference>
<evidence type="ECO:0000256" key="12">
    <source>
        <dbReference type="ARBA" id="ARBA00022949"/>
    </source>
</evidence>
<dbReference type="InterPro" id="IPR036465">
    <property type="entry name" value="vWFA_dom_sf"/>
</dbReference>
<dbReference type="GO" id="GO:0005544">
    <property type="term" value="F:calcium-dependent phospholipid binding"/>
    <property type="evidence" value="ECO:0007669"/>
    <property type="project" value="InterPro"/>
</dbReference>
<dbReference type="SUPFAM" id="SSF49562">
    <property type="entry name" value="C2 domain (Calcium/lipid-binding domain, CaLB)"/>
    <property type="match status" value="2"/>
</dbReference>
<keyword evidence="6" id="KW-1003">Cell membrane</keyword>
<accession>A0A8J1UT42</accession>
<comment type="similarity">
    <text evidence="5">Belongs to the copine family.</text>
</comment>
<reference evidence="20" key="1">
    <citation type="submission" date="2022-03" db="EMBL/GenBank/DDBJ databases">
        <authorList>
            <person name="Martin C."/>
        </authorList>
    </citation>
    <scope>NUCLEOTIDE SEQUENCE</scope>
</reference>
<dbReference type="GO" id="GO:0005886">
    <property type="term" value="C:plasma membrane"/>
    <property type="evidence" value="ECO:0007669"/>
    <property type="project" value="UniProtKB-SubCell"/>
</dbReference>
<dbReference type="Pfam" id="PF00168">
    <property type="entry name" value="C2"/>
    <property type="match status" value="2"/>
</dbReference>
<feature type="domain" description="C2" evidence="19">
    <location>
        <begin position="125"/>
        <end position="250"/>
    </location>
</feature>
<proteinExistence type="inferred from homology"/>
<dbReference type="EMBL" id="CAIIXF020000003">
    <property type="protein sequence ID" value="CAH1780422.1"/>
    <property type="molecule type" value="Genomic_DNA"/>
</dbReference>
<comment type="subunit">
    <text evidence="16">Monomer. Interacts with ERBB2 (preferentially with the tyrosine phosphorylated form); this interaction occurs at the cell membrane and is increased in a growth factor heregulin-dependent manner. Interacts with SHC1; this interaction may mediate the binding of CPNE3 with ERBB2. Interacts with RACK1.</text>
</comment>
<keyword evidence="21" id="KW-1185">Reference proteome</keyword>
<protein>
    <recommendedName>
        <fullName evidence="17">Copine-3</fullName>
    </recommendedName>
    <alternativeName>
        <fullName evidence="18">Copine III</fullName>
    </alternativeName>
</protein>
<evidence type="ECO:0000256" key="6">
    <source>
        <dbReference type="ARBA" id="ARBA00022475"/>
    </source>
</evidence>
<evidence type="ECO:0000256" key="18">
    <source>
        <dbReference type="ARBA" id="ARBA00076171"/>
    </source>
</evidence>
<keyword evidence="14" id="KW-0539">Nucleus</keyword>
<dbReference type="GO" id="GO:0005634">
    <property type="term" value="C:nucleus"/>
    <property type="evidence" value="ECO:0007669"/>
    <property type="project" value="UniProtKB-SubCell"/>
</dbReference>
<evidence type="ECO:0000256" key="10">
    <source>
        <dbReference type="ARBA" id="ARBA00022737"/>
    </source>
</evidence>
<dbReference type="PANTHER" id="PTHR10857:SF102">
    <property type="entry name" value="C2 DOMAIN-CONTAINING PROTEIN"/>
    <property type="match status" value="1"/>
</dbReference>
<feature type="domain" description="C2" evidence="19">
    <location>
        <begin position="1"/>
        <end position="119"/>
    </location>
</feature>
<evidence type="ECO:0000256" key="7">
    <source>
        <dbReference type="ARBA" id="ARBA00022490"/>
    </source>
</evidence>
<evidence type="ECO:0000256" key="8">
    <source>
        <dbReference type="ARBA" id="ARBA00022553"/>
    </source>
</evidence>
<dbReference type="FunFam" id="2.60.40.150:FF:000042">
    <property type="entry name" value="Copine 3"/>
    <property type="match status" value="1"/>
</dbReference>
<keyword evidence="8" id="KW-0597">Phosphoprotein</keyword>
<dbReference type="GO" id="GO:0046872">
    <property type="term" value="F:metal ion binding"/>
    <property type="evidence" value="ECO:0007669"/>
    <property type="project" value="UniProtKB-KW"/>
</dbReference>
<evidence type="ECO:0000256" key="17">
    <source>
        <dbReference type="ARBA" id="ARBA00074834"/>
    </source>
</evidence>
<keyword evidence="11" id="KW-0106">Calcium</keyword>
<dbReference type="Pfam" id="PF07002">
    <property type="entry name" value="Copine"/>
    <property type="match status" value="1"/>
</dbReference>
<keyword evidence="9" id="KW-0479">Metal-binding</keyword>
<evidence type="ECO:0000256" key="16">
    <source>
        <dbReference type="ARBA" id="ARBA00065466"/>
    </source>
</evidence>
<dbReference type="AlphaFoldDB" id="A0A8J1UT42"/>
<comment type="caution">
    <text evidence="20">The sequence shown here is derived from an EMBL/GenBank/DDBJ whole genome shotgun (WGS) entry which is preliminary data.</text>
</comment>
<evidence type="ECO:0000256" key="15">
    <source>
        <dbReference type="ARBA" id="ARBA00058857"/>
    </source>
</evidence>
<evidence type="ECO:0000256" key="11">
    <source>
        <dbReference type="ARBA" id="ARBA00022837"/>
    </source>
</evidence>
<evidence type="ECO:0000256" key="1">
    <source>
        <dbReference type="ARBA" id="ARBA00004123"/>
    </source>
</evidence>
<dbReference type="InterPro" id="IPR000008">
    <property type="entry name" value="C2_dom"/>
</dbReference>
<gene>
    <name evidence="20" type="ORF">OFUS_LOCUS7118</name>
</gene>
<evidence type="ECO:0000313" key="21">
    <source>
        <dbReference type="Proteomes" id="UP000749559"/>
    </source>
</evidence>
<dbReference type="PROSITE" id="PS50004">
    <property type="entry name" value="C2"/>
    <property type="match status" value="2"/>
</dbReference>
<comment type="subcellular location">
    <subcellularLocation>
        <location evidence="3">Cell junction</location>
        <location evidence="3">Focal adhesion</location>
    </subcellularLocation>
    <subcellularLocation>
        <location evidence="2">Cell membrane</location>
    </subcellularLocation>
    <subcellularLocation>
        <location evidence="4">Cytoplasm</location>
    </subcellularLocation>
    <subcellularLocation>
        <location evidence="1">Nucleus</location>
    </subcellularLocation>
</comment>
<keyword evidence="10" id="KW-0677">Repeat</keyword>